<name>A0A0A9CL52_ARUDO</name>
<accession>A0A0A9CL52</accession>
<sequence length="74" mass="8070">MIDQSLQTTPDSILLFQTRTLPCCLACSFVHAGLFIRYATCAFHVPVGTASGPPLLFAWLAGCLVTKKHEPMTM</sequence>
<proteinExistence type="predicted"/>
<reference evidence="1" key="1">
    <citation type="submission" date="2014-09" db="EMBL/GenBank/DDBJ databases">
        <authorList>
            <person name="Magalhaes I.L.F."/>
            <person name="Oliveira U."/>
            <person name="Santos F.R."/>
            <person name="Vidigal T.H.D.A."/>
            <person name="Brescovit A.D."/>
            <person name="Santos A.J."/>
        </authorList>
    </citation>
    <scope>NUCLEOTIDE SEQUENCE</scope>
    <source>
        <tissue evidence="1">Shoot tissue taken approximately 20 cm above the soil surface</tissue>
    </source>
</reference>
<evidence type="ECO:0000313" key="1">
    <source>
        <dbReference type="EMBL" id="JAD75163.1"/>
    </source>
</evidence>
<protein>
    <submittedName>
        <fullName evidence="1">Uncharacterized protein</fullName>
    </submittedName>
</protein>
<dbReference type="EMBL" id="GBRH01222732">
    <property type="protein sequence ID" value="JAD75163.1"/>
    <property type="molecule type" value="Transcribed_RNA"/>
</dbReference>
<reference evidence="1" key="2">
    <citation type="journal article" date="2015" name="Data Brief">
        <title>Shoot transcriptome of the giant reed, Arundo donax.</title>
        <authorList>
            <person name="Barrero R.A."/>
            <person name="Guerrero F.D."/>
            <person name="Moolhuijzen P."/>
            <person name="Goolsby J.A."/>
            <person name="Tidwell J."/>
            <person name="Bellgard S.E."/>
            <person name="Bellgard M.I."/>
        </authorList>
    </citation>
    <scope>NUCLEOTIDE SEQUENCE</scope>
    <source>
        <tissue evidence="1">Shoot tissue taken approximately 20 cm above the soil surface</tissue>
    </source>
</reference>
<dbReference type="AlphaFoldDB" id="A0A0A9CL52"/>
<organism evidence="1">
    <name type="scientific">Arundo donax</name>
    <name type="common">Giant reed</name>
    <name type="synonym">Donax arundinaceus</name>
    <dbReference type="NCBI Taxonomy" id="35708"/>
    <lineage>
        <taxon>Eukaryota</taxon>
        <taxon>Viridiplantae</taxon>
        <taxon>Streptophyta</taxon>
        <taxon>Embryophyta</taxon>
        <taxon>Tracheophyta</taxon>
        <taxon>Spermatophyta</taxon>
        <taxon>Magnoliopsida</taxon>
        <taxon>Liliopsida</taxon>
        <taxon>Poales</taxon>
        <taxon>Poaceae</taxon>
        <taxon>PACMAD clade</taxon>
        <taxon>Arundinoideae</taxon>
        <taxon>Arundineae</taxon>
        <taxon>Arundo</taxon>
    </lineage>
</organism>